<reference evidence="2 3" key="2">
    <citation type="submission" date="2018-03" db="EMBL/GenBank/DDBJ databases">
        <authorList>
            <person name="Keele B.F."/>
        </authorList>
    </citation>
    <scope>NUCLEOTIDE SEQUENCE [LARGE SCALE GENOMIC DNA]</scope>
    <source>
        <strain evidence="2 3">CCALA 016</strain>
    </source>
</reference>
<dbReference type="InterPro" id="IPR036188">
    <property type="entry name" value="FAD/NAD-bd_sf"/>
</dbReference>
<dbReference type="EMBL" id="PXOH01000006">
    <property type="protein sequence ID" value="PSF37802.1"/>
    <property type="molecule type" value="Genomic_DNA"/>
</dbReference>
<dbReference type="RefSeq" id="WP_106456243.1">
    <property type="nucleotide sequence ID" value="NZ_PXOH01000006.1"/>
</dbReference>
<dbReference type="InterPro" id="IPR011777">
    <property type="entry name" value="Geranylgeranyl_Rdtase_fam"/>
</dbReference>
<dbReference type="GO" id="GO:0016628">
    <property type="term" value="F:oxidoreductase activity, acting on the CH-CH group of donors, NAD or NADP as acceptor"/>
    <property type="evidence" value="ECO:0007669"/>
    <property type="project" value="InterPro"/>
</dbReference>
<comment type="caution">
    <text evidence="2">The sequence shown here is derived from an EMBL/GenBank/DDBJ whole genome shotgun (WGS) entry which is preliminary data.</text>
</comment>
<dbReference type="PANTHER" id="PTHR42685:SF22">
    <property type="entry name" value="CONDITIONED MEDIUM FACTOR RECEPTOR 1"/>
    <property type="match status" value="1"/>
</dbReference>
<dbReference type="InterPro" id="IPR050407">
    <property type="entry name" value="Geranylgeranyl_reductase"/>
</dbReference>
<dbReference type="Gene3D" id="3.50.50.60">
    <property type="entry name" value="FAD/NAD(P)-binding domain"/>
    <property type="match status" value="1"/>
</dbReference>
<proteinExistence type="predicted"/>
<gene>
    <name evidence="2" type="ORF">C7H19_07335</name>
</gene>
<sequence length="378" mass="41395">MLDCIIIGAGPAGATAAYHLAKKGRSVIVLDKASLPRHKPCGGGVSPAIKKWFDFDFTPVISNTINTVRYTWKHGDPVDADLSMLDPMWMVKRDEFDQFLCQQAQSVGAQIKDNTEVTAIAFQGDHWQVTTPNEIYQTKYLIAADGVKGKTAQWLGFPSRENSIGATLEVKTAIPETKLHTASFDFGSLKNGYIWNFPKADGYTISAAHFKGKVKTEELKKQLFNYASASGIDTSNAQYYEYPLAVWTEKPILHTRQALVAGEAAGILDPLIGEGIRPSILTGVRAAEAIDQALAGDAKALARYTDIIDADWGVDMVLAQRLAGLFYQFTQIAYKVGVKRPAAGQIMGKILCGKLRYSDVVEQAMQRLKKSLIPGFGR</sequence>
<dbReference type="NCBIfam" id="TIGR02032">
    <property type="entry name" value="GG-red-SF"/>
    <property type="match status" value="1"/>
</dbReference>
<dbReference type="PRINTS" id="PR00420">
    <property type="entry name" value="RNGMNOXGNASE"/>
</dbReference>
<name>A0A2T1LZI3_9CHRO</name>
<dbReference type="PANTHER" id="PTHR42685">
    <property type="entry name" value="GERANYLGERANYL DIPHOSPHATE REDUCTASE"/>
    <property type="match status" value="1"/>
</dbReference>
<evidence type="ECO:0000313" key="2">
    <source>
        <dbReference type="EMBL" id="PSF37802.1"/>
    </source>
</evidence>
<dbReference type="AlphaFoldDB" id="A0A2T1LZI3"/>
<protein>
    <submittedName>
        <fullName evidence="2">Dehydrogenase</fullName>
    </submittedName>
</protein>
<keyword evidence="3" id="KW-1185">Reference proteome</keyword>
<evidence type="ECO:0000259" key="1">
    <source>
        <dbReference type="Pfam" id="PF01494"/>
    </source>
</evidence>
<feature type="domain" description="FAD-binding" evidence="1">
    <location>
        <begin position="3"/>
        <end position="299"/>
    </location>
</feature>
<dbReference type="OrthoDB" id="9806565at2"/>
<dbReference type="InterPro" id="IPR002938">
    <property type="entry name" value="FAD-bd"/>
</dbReference>
<dbReference type="Pfam" id="PF01494">
    <property type="entry name" value="FAD_binding_3"/>
    <property type="match status" value="1"/>
</dbReference>
<organism evidence="2 3">
    <name type="scientific">Aphanothece hegewaldii CCALA 016</name>
    <dbReference type="NCBI Taxonomy" id="2107694"/>
    <lineage>
        <taxon>Bacteria</taxon>
        <taxon>Bacillati</taxon>
        <taxon>Cyanobacteriota</taxon>
        <taxon>Cyanophyceae</taxon>
        <taxon>Oscillatoriophycideae</taxon>
        <taxon>Chroococcales</taxon>
        <taxon>Aphanothecaceae</taxon>
        <taxon>Aphanothece</taxon>
    </lineage>
</organism>
<evidence type="ECO:0000313" key="3">
    <source>
        <dbReference type="Proteomes" id="UP000239001"/>
    </source>
</evidence>
<dbReference type="Proteomes" id="UP000239001">
    <property type="component" value="Unassembled WGS sequence"/>
</dbReference>
<dbReference type="SUPFAM" id="SSF51905">
    <property type="entry name" value="FAD/NAD(P)-binding domain"/>
    <property type="match status" value="1"/>
</dbReference>
<reference evidence="2 3" key="1">
    <citation type="submission" date="2018-03" db="EMBL/GenBank/DDBJ databases">
        <title>The ancient ancestry and fast evolution of plastids.</title>
        <authorList>
            <person name="Moore K.R."/>
            <person name="Magnabosco C."/>
            <person name="Momper L."/>
            <person name="Gold D.A."/>
            <person name="Bosak T."/>
            <person name="Fournier G.P."/>
        </authorList>
    </citation>
    <scope>NUCLEOTIDE SEQUENCE [LARGE SCALE GENOMIC DNA]</scope>
    <source>
        <strain evidence="2 3">CCALA 016</strain>
    </source>
</reference>
<accession>A0A2T1LZI3</accession>
<dbReference type="GO" id="GO:0071949">
    <property type="term" value="F:FAD binding"/>
    <property type="evidence" value="ECO:0007669"/>
    <property type="project" value="InterPro"/>
</dbReference>